<dbReference type="EMBL" id="CAADRP010002118">
    <property type="protein sequence ID" value="VFU61475.1"/>
    <property type="molecule type" value="Genomic_DNA"/>
</dbReference>
<accession>A0A6N2N6N2</accession>
<dbReference type="AlphaFoldDB" id="A0A6N2N6N2"/>
<protein>
    <submittedName>
        <fullName evidence="2">Uncharacterized protein</fullName>
    </submittedName>
</protein>
<proteinExistence type="predicted"/>
<name>A0A6N2N6N2_SALVM</name>
<sequence>MLKFCLLLFCLTLNVVFCKSFILNYCLKYSVAIFNHCLVTVIFVISWNAVALPGATGYCTESCMWRV</sequence>
<feature type="signal peptide" evidence="1">
    <location>
        <begin position="1"/>
        <end position="18"/>
    </location>
</feature>
<gene>
    <name evidence="2" type="ORF">SVIM_LOCUS460284</name>
</gene>
<reference evidence="2" key="1">
    <citation type="submission" date="2019-03" db="EMBL/GenBank/DDBJ databases">
        <authorList>
            <person name="Mank J."/>
            <person name="Almeida P."/>
        </authorList>
    </citation>
    <scope>NUCLEOTIDE SEQUENCE</scope>
    <source>
        <strain evidence="2">78183</strain>
    </source>
</reference>
<feature type="chain" id="PRO_5026798623" evidence="1">
    <location>
        <begin position="19"/>
        <end position="67"/>
    </location>
</feature>
<evidence type="ECO:0000313" key="2">
    <source>
        <dbReference type="EMBL" id="VFU61475.1"/>
    </source>
</evidence>
<keyword evidence="1" id="KW-0732">Signal</keyword>
<evidence type="ECO:0000256" key="1">
    <source>
        <dbReference type="SAM" id="SignalP"/>
    </source>
</evidence>
<organism evidence="2">
    <name type="scientific">Salix viminalis</name>
    <name type="common">Common osier</name>
    <name type="synonym">Basket willow</name>
    <dbReference type="NCBI Taxonomy" id="40686"/>
    <lineage>
        <taxon>Eukaryota</taxon>
        <taxon>Viridiplantae</taxon>
        <taxon>Streptophyta</taxon>
        <taxon>Embryophyta</taxon>
        <taxon>Tracheophyta</taxon>
        <taxon>Spermatophyta</taxon>
        <taxon>Magnoliopsida</taxon>
        <taxon>eudicotyledons</taxon>
        <taxon>Gunneridae</taxon>
        <taxon>Pentapetalae</taxon>
        <taxon>rosids</taxon>
        <taxon>fabids</taxon>
        <taxon>Malpighiales</taxon>
        <taxon>Salicaceae</taxon>
        <taxon>Saliceae</taxon>
        <taxon>Salix</taxon>
    </lineage>
</organism>